<name>A0A8H3CPF0_9AGAM</name>
<sequence length="516" mass="60112">MPNSTHRRSLMGYILRPVAWQLSLASRLARPSSHKLITSVKSSHCTQPRFIMNFRSPEGLEEVKGWYNYQGRNVRFTQLEYRKHKNGQVKHEFIVVWLNNTTLCRFDRRPQDNEHGQVLLEEGVPAEDSAHILSSFETEYKELIQQTEVLLTIKLPRGEDLRFILAVCEGIQTHAKASVYNLMRYNCYFFSWMIVAAVARRTYNWETDILSQTGWNNILQTSLTRTFSSSYRNEYESESTLPPRTGIRKWFTMIIARPRLRLRGGATSGIDDFQEVLLSKYSGSHGIIRRVPRKLLLRSQLGPSLERELRYIESISSFSTTLDASRLRVESYVYRPGRTIHPTLGRNYMRLINAASQASAAVLSEKERSRKSRGDYWEMAWKTAWEGNGYNRPTNSECEKYMNRWKSAWDEFRRLSDQYLAIITETTMVTMMEQLTDVVPEQLMFGESTRHPSGEDQPEGPPSLQEFIRGRMKDHFEIVDRFGFGSYQELITTAEEAMCEIWVTSLETWESGRFQS</sequence>
<dbReference type="EMBL" id="CAJMXA010003301">
    <property type="protein sequence ID" value="CAE6493299.1"/>
    <property type="molecule type" value="Genomic_DNA"/>
</dbReference>
<dbReference type="Proteomes" id="UP000663853">
    <property type="component" value="Unassembled WGS sequence"/>
</dbReference>
<dbReference type="AlphaFoldDB" id="A0A8H3CPF0"/>
<reference evidence="1" key="1">
    <citation type="submission" date="2021-01" db="EMBL/GenBank/DDBJ databases">
        <authorList>
            <person name="Kaushik A."/>
        </authorList>
    </citation>
    <scope>NUCLEOTIDE SEQUENCE</scope>
    <source>
        <strain evidence="1">AG6-10EEA</strain>
    </source>
</reference>
<evidence type="ECO:0000313" key="2">
    <source>
        <dbReference type="Proteomes" id="UP000663853"/>
    </source>
</evidence>
<comment type="caution">
    <text evidence="1">The sequence shown here is derived from an EMBL/GenBank/DDBJ whole genome shotgun (WGS) entry which is preliminary data.</text>
</comment>
<organism evidence="1 2">
    <name type="scientific">Rhizoctonia solani</name>
    <dbReference type="NCBI Taxonomy" id="456999"/>
    <lineage>
        <taxon>Eukaryota</taxon>
        <taxon>Fungi</taxon>
        <taxon>Dikarya</taxon>
        <taxon>Basidiomycota</taxon>
        <taxon>Agaricomycotina</taxon>
        <taxon>Agaricomycetes</taxon>
        <taxon>Cantharellales</taxon>
        <taxon>Ceratobasidiaceae</taxon>
        <taxon>Rhizoctonia</taxon>
    </lineage>
</organism>
<accession>A0A8H3CPF0</accession>
<protein>
    <submittedName>
        <fullName evidence="1">Uncharacterized protein</fullName>
    </submittedName>
</protein>
<gene>
    <name evidence="1" type="ORF">RDB_LOCUS103726</name>
</gene>
<evidence type="ECO:0000313" key="1">
    <source>
        <dbReference type="EMBL" id="CAE6493299.1"/>
    </source>
</evidence>
<proteinExistence type="predicted"/>